<dbReference type="InterPro" id="IPR036505">
    <property type="entry name" value="Amidase/PGRP_sf"/>
</dbReference>
<evidence type="ECO:0000259" key="6">
    <source>
        <dbReference type="SMART" id="SM00644"/>
    </source>
</evidence>
<evidence type="ECO:0000256" key="1">
    <source>
        <dbReference type="ARBA" id="ARBA00001561"/>
    </source>
</evidence>
<dbReference type="InterPro" id="IPR002477">
    <property type="entry name" value="Peptidoglycan-bd-like"/>
</dbReference>
<evidence type="ECO:0000256" key="4">
    <source>
        <dbReference type="ARBA" id="ARBA00022801"/>
    </source>
</evidence>
<dbReference type="SUPFAM" id="SSF47090">
    <property type="entry name" value="PGBD-like"/>
    <property type="match status" value="1"/>
</dbReference>
<dbReference type="CDD" id="cd06583">
    <property type="entry name" value="PGRP"/>
    <property type="match status" value="1"/>
</dbReference>
<name>A0A8J3GHZ6_9HYPH</name>
<dbReference type="SMART" id="SM00644">
    <property type="entry name" value="Ami_2"/>
    <property type="match status" value="1"/>
</dbReference>
<dbReference type="Pfam" id="PF01471">
    <property type="entry name" value="PG_binding_1"/>
    <property type="match status" value="1"/>
</dbReference>
<feature type="domain" description="N-acetylmuramoyl-L-alanine amidase" evidence="6">
    <location>
        <begin position="1"/>
        <end position="123"/>
    </location>
</feature>
<dbReference type="GO" id="GO:0008745">
    <property type="term" value="F:N-acetylmuramoyl-L-alanine amidase activity"/>
    <property type="evidence" value="ECO:0007669"/>
    <property type="project" value="UniProtKB-EC"/>
</dbReference>
<dbReference type="PANTHER" id="PTHR30417:SF1">
    <property type="entry name" value="N-ACETYLMURAMOYL-L-ALANINE AMIDASE AMID"/>
    <property type="match status" value="1"/>
</dbReference>
<keyword evidence="4" id="KW-0378">Hydrolase</keyword>
<dbReference type="Proteomes" id="UP000641137">
    <property type="component" value="Unassembled WGS sequence"/>
</dbReference>
<dbReference type="InterPro" id="IPR036365">
    <property type="entry name" value="PGBD-like_sf"/>
</dbReference>
<proteinExistence type="inferred from homology"/>
<dbReference type="AlphaFoldDB" id="A0A8J3GHZ6"/>
<reference evidence="7" key="2">
    <citation type="submission" date="2020-09" db="EMBL/GenBank/DDBJ databases">
        <authorList>
            <person name="Sun Q."/>
            <person name="Kim S."/>
        </authorList>
    </citation>
    <scope>NUCLEOTIDE SEQUENCE</scope>
    <source>
        <strain evidence="7">KCTC 42097</strain>
    </source>
</reference>
<dbReference type="GO" id="GO:0019867">
    <property type="term" value="C:outer membrane"/>
    <property type="evidence" value="ECO:0007669"/>
    <property type="project" value="TreeGrafter"/>
</dbReference>
<accession>A0A8J3GHZ6</accession>
<dbReference type="GO" id="GO:0071555">
    <property type="term" value="P:cell wall organization"/>
    <property type="evidence" value="ECO:0007669"/>
    <property type="project" value="UniProtKB-KW"/>
</dbReference>
<comment type="similarity">
    <text evidence="2">Belongs to the N-acetylmuramoyl-L-alanine amidase 2 family.</text>
</comment>
<dbReference type="EMBL" id="BMZO01000008">
    <property type="protein sequence ID" value="GHC75133.1"/>
    <property type="molecule type" value="Genomic_DNA"/>
</dbReference>
<dbReference type="InterPro" id="IPR051206">
    <property type="entry name" value="NAMLAA_amidase_2"/>
</dbReference>
<evidence type="ECO:0000313" key="8">
    <source>
        <dbReference type="Proteomes" id="UP000641137"/>
    </source>
</evidence>
<dbReference type="Gene3D" id="1.10.101.10">
    <property type="entry name" value="PGBD-like superfamily/PGBD"/>
    <property type="match status" value="1"/>
</dbReference>
<dbReference type="Gene3D" id="3.40.80.10">
    <property type="entry name" value="Peptidoglycan recognition protein-like"/>
    <property type="match status" value="1"/>
</dbReference>
<protein>
    <recommendedName>
        <fullName evidence="3">N-acetylmuramoyl-L-alanine amidase</fullName>
        <ecNumber evidence="3">3.5.1.28</ecNumber>
    </recommendedName>
</protein>
<comment type="caution">
    <text evidence="7">The sequence shown here is derived from an EMBL/GenBank/DDBJ whole genome shotgun (WGS) entry which is preliminary data.</text>
</comment>
<dbReference type="PANTHER" id="PTHR30417">
    <property type="entry name" value="N-ACETYLMURAMOYL-L-ALANINE AMIDASE AMID"/>
    <property type="match status" value="1"/>
</dbReference>
<dbReference type="InterPro" id="IPR036366">
    <property type="entry name" value="PGBDSf"/>
</dbReference>
<dbReference type="SUPFAM" id="SSF55846">
    <property type="entry name" value="N-acetylmuramoyl-L-alanine amidase-like"/>
    <property type="match status" value="1"/>
</dbReference>
<evidence type="ECO:0000313" key="7">
    <source>
        <dbReference type="EMBL" id="GHC75133.1"/>
    </source>
</evidence>
<dbReference type="InterPro" id="IPR002502">
    <property type="entry name" value="Amidase_domain"/>
</dbReference>
<dbReference type="GO" id="GO:0009254">
    <property type="term" value="P:peptidoglycan turnover"/>
    <property type="evidence" value="ECO:0007669"/>
    <property type="project" value="TreeGrafter"/>
</dbReference>
<keyword evidence="8" id="KW-1185">Reference proteome</keyword>
<dbReference type="Pfam" id="PF01510">
    <property type="entry name" value="Amidase_2"/>
    <property type="match status" value="1"/>
</dbReference>
<evidence type="ECO:0000256" key="3">
    <source>
        <dbReference type="ARBA" id="ARBA00011901"/>
    </source>
</evidence>
<reference evidence="7" key="1">
    <citation type="journal article" date="2014" name="Int. J. Syst. Evol. Microbiol.">
        <title>Complete genome sequence of Corynebacterium casei LMG S-19264T (=DSM 44701T), isolated from a smear-ripened cheese.</title>
        <authorList>
            <consortium name="US DOE Joint Genome Institute (JGI-PGF)"/>
            <person name="Walter F."/>
            <person name="Albersmeier A."/>
            <person name="Kalinowski J."/>
            <person name="Ruckert C."/>
        </authorList>
    </citation>
    <scope>NUCLEOTIDE SEQUENCE</scope>
    <source>
        <strain evidence="7">KCTC 42097</strain>
    </source>
</reference>
<evidence type="ECO:0000256" key="5">
    <source>
        <dbReference type="ARBA" id="ARBA00023316"/>
    </source>
</evidence>
<organism evidence="7 8">
    <name type="scientific">Limoniibacter endophyticus</name>
    <dbReference type="NCBI Taxonomy" id="1565040"/>
    <lineage>
        <taxon>Bacteria</taxon>
        <taxon>Pseudomonadati</taxon>
        <taxon>Pseudomonadota</taxon>
        <taxon>Alphaproteobacteria</taxon>
        <taxon>Hyphomicrobiales</taxon>
        <taxon>Bartonellaceae</taxon>
        <taxon>Limoniibacter</taxon>
    </lineage>
</organism>
<gene>
    <name evidence="7" type="ORF">GCM10010136_24620</name>
</gene>
<comment type="catalytic activity">
    <reaction evidence="1">
        <text>Hydrolyzes the link between N-acetylmuramoyl residues and L-amino acid residues in certain cell-wall glycopeptides.</text>
        <dbReference type="EC" id="3.5.1.28"/>
    </reaction>
</comment>
<keyword evidence="5" id="KW-0961">Cell wall biogenesis/degradation</keyword>
<dbReference type="EC" id="3.5.1.28" evidence="3"/>
<evidence type="ECO:0000256" key="2">
    <source>
        <dbReference type="ARBA" id="ARBA00007553"/>
    </source>
</evidence>
<dbReference type="GO" id="GO:0009253">
    <property type="term" value="P:peptidoglycan catabolic process"/>
    <property type="evidence" value="ECO:0007669"/>
    <property type="project" value="InterPro"/>
</dbReference>
<sequence>MHYTGMETAELAEERLCHPAAEVSSHYLVYENGHVVQMVREEERAWHAGRGSWKGSQDVNARSIGIEIANVGYVEGKGFAPFPDIQIAAVIRLSRDIIARNNIPPEHVLGHSDVAPGRKIDPGDNFPWARLAAEGVGHWVEPVEPTLADAGREVVPFGDAAVVQTMLQGYGYGIECTGKFDEQTERVVTAFQLHFRQKRVDGIADASTVRTLEALASKLTVNKRM</sequence>